<proteinExistence type="predicted"/>
<dbReference type="AlphaFoldDB" id="A0A0E9QK59"/>
<dbReference type="EMBL" id="GBXM01091690">
    <property type="protein sequence ID" value="JAH16887.1"/>
    <property type="molecule type" value="Transcribed_RNA"/>
</dbReference>
<protein>
    <submittedName>
        <fullName evidence="1">Uncharacterized protein</fullName>
    </submittedName>
</protein>
<organism evidence="1">
    <name type="scientific">Anguilla anguilla</name>
    <name type="common">European freshwater eel</name>
    <name type="synonym">Muraena anguilla</name>
    <dbReference type="NCBI Taxonomy" id="7936"/>
    <lineage>
        <taxon>Eukaryota</taxon>
        <taxon>Metazoa</taxon>
        <taxon>Chordata</taxon>
        <taxon>Craniata</taxon>
        <taxon>Vertebrata</taxon>
        <taxon>Euteleostomi</taxon>
        <taxon>Actinopterygii</taxon>
        <taxon>Neopterygii</taxon>
        <taxon>Teleostei</taxon>
        <taxon>Anguilliformes</taxon>
        <taxon>Anguillidae</taxon>
        <taxon>Anguilla</taxon>
    </lineage>
</organism>
<reference evidence="1" key="1">
    <citation type="submission" date="2014-11" db="EMBL/GenBank/DDBJ databases">
        <authorList>
            <person name="Amaro Gonzalez C."/>
        </authorList>
    </citation>
    <scope>NUCLEOTIDE SEQUENCE</scope>
</reference>
<evidence type="ECO:0000313" key="1">
    <source>
        <dbReference type="EMBL" id="JAH16887.1"/>
    </source>
</evidence>
<name>A0A0E9QK59_ANGAN</name>
<sequence length="37" mass="4360">MFISYAVKMKCLAYHKWLQTWQCFNSGLPRKGRGGRP</sequence>
<accession>A0A0E9QK59</accession>
<reference evidence="1" key="2">
    <citation type="journal article" date="2015" name="Fish Shellfish Immunol.">
        <title>Early steps in the European eel (Anguilla anguilla)-Vibrio vulnificus interaction in the gills: Role of the RtxA13 toxin.</title>
        <authorList>
            <person name="Callol A."/>
            <person name="Pajuelo D."/>
            <person name="Ebbesson L."/>
            <person name="Teles M."/>
            <person name="MacKenzie S."/>
            <person name="Amaro C."/>
        </authorList>
    </citation>
    <scope>NUCLEOTIDE SEQUENCE</scope>
</reference>